<evidence type="ECO:0000313" key="2">
    <source>
        <dbReference type="Proteomes" id="UP000189681"/>
    </source>
</evidence>
<comment type="caution">
    <text evidence="1">The sequence shown here is derived from an EMBL/GenBank/DDBJ whole genome shotgun (WGS) entry which is preliminary data.</text>
</comment>
<organism evidence="1 2">
    <name type="scientific">Candidatus Brocadia carolinensis</name>
    <dbReference type="NCBI Taxonomy" id="1004156"/>
    <lineage>
        <taxon>Bacteria</taxon>
        <taxon>Pseudomonadati</taxon>
        <taxon>Planctomycetota</taxon>
        <taxon>Candidatus Brocadiia</taxon>
        <taxon>Candidatus Brocadiales</taxon>
        <taxon>Candidatus Brocadiaceae</taxon>
        <taxon>Candidatus Brocadia</taxon>
    </lineage>
</organism>
<dbReference type="InterPro" id="IPR021109">
    <property type="entry name" value="Peptidase_aspartic_dom_sf"/>
</dbReference>
<dbReference type="Gene3D" id="2.40.70.10">
    <property type="entry name" value="Acid Proteases"/>
    <property type="match status" value="1"/>
</dbReference>
<sequence>MPINDCPFTDFKSGIYRPYLALKIINPLTNKSYKTFGLIDTGADECAVPAFIADELGHNLHAGIPKTITTGSGKTSVYRHTTKLEVYHPVTGELLYTVADTPVDFVYNLPIVLLGVNNFLSRFILTIDYPNRSFSIKSP</sequence>
<reference evidence="1 2" key="1">
    <citation type="journal article" date="2017" name="Water Res.">
        <title>Discovery and metagenomic analysis of an anammox bacterial enrichment related to Candidatus "Brocadia caroliniensis" in a full-scale glycerol-fed nitritation-denitritation separate centrate treatment process.</title>
        <authorList>
            <person name="Park H."/>
            <person name="Brotto A.C."/>
            <person name="van Loosdrecht M.C."/>
            <person name="Chandran K."/>
        </authorList>
    </citation>
    <scope>NUCLEOTIDE SEQUENCE [LARGE SCALE GENOMIC DNA]</scope>
    <source>
        <strain evidence="1">26THWARD</strain>
    </source>
</reference>
<dbReference type="Proteomes" id="UP000189681">
    <property type="component" value="Unassembled WGS sequence"/>
</dbReference>
<evidence type="ECO:0008006" key="3">
    <source>
        <dbReference type="Google" id="ProtNLM"/>
    </source>
</evidence>
<accession>A0A1V4AT17</accession>
<evidence type="ECO:0000313" key="1">
    <source>
        <dbReference type="EMBL" id="OOP56283.1"/>
    </source>
</evidence>
<name>A0A1V4AT17_9BACT</name>
<dbReference type="SUPFAM" id="SSF50630">
    <property type="entry name" value="Acid proteases"/>
    <property type="match status" value="1"/>
</dbReference>
<dbReference type="EMBL" id="AYTS01000085">
    <property type="protein sequence ID" value="OOP56283.1"/>
    <property type="molecule type" value="Genomic_DNA"/>
</dbReference>
<dbReference type="AlphaFoldDB" id="A0A1V4AT17"/>
<gene>
    <name evidence="1" type="ORF">AYP45_09455</name>
</gene>
<proteinExistence type="predicted"/>
<protein>
    <recommendedName>
        <fullName evidence="3">Peptidase A2 domain-containing protein</fullName>
    </recommendedName>
</protein>